<evidence type="ECO:0000256" key="1">
    <source>
        <dbReference type="SAM" id="MobiDB-lite"/>
    </source>
</evidence>
<comment type="caution">
    <text evidence="2">The sequence shown here is derived from an EMBL/GenBank/DDBJ whole genome shotgun (WGS) entry which is preliminary data.</text>
</comment>
<sequence>MLVSWRQKLAFEQGSNQVRHAPGQVVPAALSRHGRLGTADHLE</sequence>
<accession>I7Z7G2</accession>
<gene>
    <name evidence="2" type="ORF">WQQ_41740</name>
</gene>
<dbReference type="Proteomes" id="UP000003704">
    <property type="component" value="Unassembled WGS sequence"/>
</dbReference>
<dbReference type="EMBL" id="AKGD01000004">
    <property type="protein sequence ID" value="EIT67739.1"/>
    <property type="molecule type" value="Genomic_DNA"/>
</dbReference>
<proteinExistence type="predicted"/>
<evidence type="ECO:0000313" key="2">
    <source>
        <dbReference type="EMBL" id="EIT67739.1"/>
    </source>
</evidence>
<reference evidence="2 3" key="1">
    <citation type="journal article" date="2012" name="J. Bacteriol.">
        <title>Genome Sequence of n-Alkane-Degrading Hydrocarboniphaga effusa Strain AP103T (ATCC BAA-332T).</title>
        <authorList>
            <person name="Chang H.K."/>
            <person name="Zylstra G.J."/>
            <person name="Chae J.C."/>
        </authorList>
    </citation>
    <scope>NUCLEOTIDE SEQUENCE [LARGE SCALE GENOMIC DNA]</scope>
    <source>
        <strain evidence="2 3">AP103</strain>
    </source>
</reference>
<name>I7Z7G2_9GAMM</name>
<feature type="region of interest" description="Disordered" evidence="1">
    <location>
        <begin position="18"/>
        <end position="43"/>
    </location>
</feature>
<organism evidence="2 3">
    <name type="scientific">Hydrocarboniphaga effusa AP103</name>
    <dbReference type="NCBI Taxonomy" id="1172194"/>
    <lineage>
        <taxon>Bacteria</taxon>
        <taxon>Pseudomonadati</taxon>
        <taxon>Pseudomonadota</taxon>
        <taxon>Gammaproteobacteria</taxon>
        <taxon>Nevskiales</taxon>
        <taxon>Nevskiaceae</taxon>
        <taxon>Hydrocarboniphaga</taxon>
    </lineage>
</organism>
<protein>
    <submittedName>
        <fullName evidence="2">Uncharacterized protein</fullName>
    </submittedName>
</protein>
<evidence type="ECO:0000313" key="3">
    <source>
        <dbReference type="Proteomes" id="UP000003704"/>
    </source>
</evidence>
<dbReference type="AlphaFoldDB" id="I7Z7G2"/>
<keyword evidence="3" id="KW-1185">Reference proteome</keyword>